<accession>A0ABY6TJY6</accession>
<dbReference type="Proteomes" id="UP000308167">
    <property type="component" value="Unassembled WGS sequence"/>
</dbReference>
<sequence length="161" mass="18752">MFKYDFITTQDTDSGISYVSADFKVGDVTYIAIFSDDKDTLDFLTENQEIAPIIQNKKIYSFKFAVKSYIELGHDDLYAPPIDHDFGKNEIKELKEHLERLMLEHYLLFKPNGYVFIAERPSLARMYRKMCCKPSVLMADFVPIMDLGDEQDCFIVKTPNY</sequence>
<keyword evidence="2" id="KW-1185">Reference proteome</keyword>
<evidence type="ECO:0000313" key="2">
    <source>
        <dbReference type="Proteomes" id="UP000308167"/>
    </source>
</evidence>
<evidence type="ECO:0000313" key="1">
    <source>
        <dbReference type="EMBL" id="VTU07643.1"/>
    </source>
</evidence>
<dbReference type="GeneID" id="86155421"/>
<comment type="caution">
    <text evidence="1">The sequence shown here is derived from an EMBL/GenBank/DDBJ whole genome shotgun (WGS) entry which is preliminary data.</text>
</comment>
<dbReference type="RefSeq" id="WP_135709835.1">
    <property type="nucleotide sequence ID" value="NZ_CABFKI010000005.1"/>
</dbReference>
<organism evidence="1 2">
    <name type="scientific">Actinobacillus porcinus</name>
    <dbReference type="NCBI Taxonomy" id="51048"/>
    <lineage>
        <taxon>Bacteria</taxon>
        <taxon>Pseudomonadati</taxon>
        <taxon>Pseudomonadota</taxon>
        <taxon>Gammaproteobacteria</taxon>
        <taxon>Pasteurellales</taxon>
        <taxon>Pasteurellaceae</taxon>
        <taxon>Actinobacillus</taxon>
    </lineage>
</organism>
<protein>
    <recommendedName>
        <fullName evidence="3">Helicase</fullName>
    </recommendedName>
</protein>
<evidence type="ECO:0008006" key="3">
    <source>
        <dbReference type="Google" id="ProtNLM"/>
    </source>
</evidence>
<name>A0ABY6TJY6_9PAST</name>
<reference evidence="1 2" key="1">
    <citation type="submission" date="2019-05" db="EMBL/GenBank/DDBJ databases">
        <authorList>
            <consortium name="Pathogen Informatics"/>
        </authorList>
    </citation>
    <scope>NUCLEOTIDE SEQUENCE [LARGE SCALE GENOMIC DNA]</scope>
    <source>
        <strain evidence="1 2">NM319</strain>
    </source>
</reference>
<proteinExistence type="predicted"/>
<dbReference type="EMBL" id="CABFKI010000005">
    <property type="protein sequence ID" value="VTU07643.1"/>
    <property type="molecule type" value="Genomic_DNA"/>
</dbReference>
<gene>
    <name evidence="1" type="ORF">SAMEA1410922_01022</name>
</gene>